<accession>A0A2H0E238</accession>
<name>A0A2H0E238_9BACT</name>
<organism evidence="2 3">
    <name type="scientific">Candidatus Beckwithbacteria bacterium CG22_combo_CG10-13_8_21_14_all_01_47_9</name>
    <dbReference type="NCBI Taxonomy" id="1974496"/>
    <lineage>
        <taxon>Bacteria</taxon>
        <taxon>Candidatus Beckwithiibacteriota</taxon>
    </lineage>
</organism>
<reference evidence="2 3" key="1">
    <citation type="submission" date="2017-09" db="EMBL/GenBank/DDBJ databases">
        <title>Depth-based differentiation of microbial function through sediment-hosted aquifers and enrichment of novel symbionts in the deep terrestrial subsurface.</title>
        <authorList>
            <person name="Probst A.J."/>
            <person name="Ladd B."/>
            <person name="Jarett J.K."/>
            <person name="Geller-Mcgrath D.E."/>
            <person name="Sieber C.M."/>
            <person name="Emerson J.B."/>
            <person name="Anantharaman K."/>
            <person name="Thomas B.C."/>
            <person name="Malmstrom R."/>
            <person name="Stieglmeier M."/>
            <person name="Klingl A."/>
            <person name="Woyke T."/>
            <person name="Ryan C.M."/>
            <person name="Banfield J.F."/>
        </authorList>
    </citation>
    <scope>NUCLEOTIDE SEQUENCE [LARGE SCALE GENOMIC DNA]</scope>
    <source>
        <strain evidence="2">CG22_combo_CG10-13_8_21_14_all_01_47_9</strain>
    </source>
</reference>
<comment type="caution">
    <text evidence="2">The sequence shown here is derived from an EMBL/GenBank/DDBJ whole genome shotgun (WGS) entry which is preliminary data.</text>
</comment>
<dbReference type="InterPro" id="IPR027417">
    <property type="entry name" value="P-loop_NTPase"/>
</dbReference>
<dbReference type="PANTHER" id="PTHR43566:SF1">
    <property type="entry name" value="AAA+ ATPASE DOMAIN-CONTAINING PROTEIN"/>
    <property type="match status" value="1"/>
</dbReference>
<dbReference type="EMBL" id="PCTU01000030">
    <property type="protein sequence ID" value="PIP88311.1"/>
    <property type="molecule type" value="Genomic_DNA"/>
</dbReference>
<sequence length="370" mass="42970">MKLYKRKIFTRVQSLINRERVLVLQGARRVGKTSILLYLQDWLIKQGKRVVYYDLAYPGASLNLVEDLTAKGLIAEEVYVLVDNFPPSVSLDLPKNIHLIMTVSLKASFLIEAKTVEVLPLSFGDFLEFKGIDVQANERWPELYREFITYGGYPEVVAEPVVETKKQLLWQIVDIYLRKDLGDLNLVKDMAKFYRLLRVLAGRGGEILDLMALCREVDLSFPTLVKYLEVMERAFLIERVKPFSRHPGVEISRSQKLYFLDSGLQSILWLNQFQPTILDPVFKSNIFGELVKKIGRESIRFWQTKSGAEVDFIVQKKEGAILAIEAAVNFQRYNQKNFSLFKKRYNPKRWRLIGLEGEKLARNGFYPWEM</sequence>
<dbReference type="PANTHER" id="PTHR43566">
    <property type="entry name" value="CONSERVED PROTEIN"/>
    <property type="match status" value="1"/>
</dbReference>
<dbReference type="Proteomes" id="UP000229981">
    <property type="component" value="Unassembled WGS sequence"/>
</dbReference>
<gene>
    <name evidence="2" type="ORF">COW80_01005</name>
</gene>
<evidence type="ECO:0000313" key="3">
    <source>
        <dbReference type="Proteomes" id="UP000229981"/>
    </source>
</evidence>
<evidence type="ECO:0000313" key="2">
    <source>
        <dbReference type="EMBL" id="PIP88311.1"/>
    </source>
</evidence>
<proteinExistence type="predicted"/>
<protein>
    <recommendedName>
        <fullName evidence="1">DUF4143 domain-containing protein</fullName>
    </recommendedName>
</protein>
<dbReference type="SUPFAM" id="SSF52540">
    <property type="entry name" value="P-loop containing nucleoside triphosphate hydrolases"/>
    <property type="match status" value="1"/>
</dbReference>
<evidence type="ECO:0000259" key="1">
    <source>
        <dbReference type="Pfam" id="PF13635"/>
    </source>
</evidence>
<dbReference type="InterPro" id="IPR025420">
    <property type="entry name" value="DUF4143"/>
</dbReference>
<dbReference type="Pfam" id="PF13635">
    <property type="entry name" value="DUF4143"/>
    <property type="match status" value="1"/>
</dbReference>
<dbReference type="Gene3D" id="3.40.50.300">
    <property type="entry name" value="P-loop containing nucleotide triphosphate hydrolases"/>
    <property type="match status" value="1"/>
</dbReference>
<feature type="domain" description="DUF4143" evidence="1">
    <location>
        <begin position="179"/>
        <end position="326"/>
    </location>
</feature>
<dbReference type="AlphaFoldDB" id="A0A2H0E238"/>